<dbReference type="GO" id="GO:0005737">
    <property type="term" value="C:cytoplasm"/>
    <property type="evidence" value="ECO:0007669"/>
    <property type="project" value="UniProtKB-SubCell"/>
</dbReference>
<dbReference type="GO" id="GO:0008776">
    <property type="term" value="F:acetate kinase activity"/>
    <property type="evidence" value="ECO:0007669"/>
    <property type="project" value="UniProtKB-UniRule"/>
</dbReference>
<dbReference type="Pfam" id="PF00871">
    <property type="entry name" value="Acetate_kinase"/>
    <property type="match status" value="1"/>
</dbReference>
<dbReference type="InterPro" id="IPR000890">
    <property type="entry name" value="Aliphatic_acid_kin_short-chain"/>
</dbReference>
<feature type="binding site" evidence="5">
    <location>
        <begin position="263"/>
        <end position="265"/>
    </location>
    <ligand>
        <name>ATP</name>
        <dbReference type="ChEBI" id="CHEBI:30616"/>
    </ligand>
</feature>
<evidence type="ECO:0000256" key="2">
    <source>
        <dbReference type="ARBA" id="ARBA00022741"/>
    </source>
</evidence>
<feature type="site" description="Transition state stabilizer" evidence="5">
    <location>
        <position position="160"/>
    </location>
</feature>
<dbReference type="Gene3D" id="3.30.420.40">
    <property type="match status" value="2"/>
</dbReference>
<evidence type="ECO:0000256" key="5">
    <source>
        <dbReference type="HAMAP-Rule" id="MF_00020"/>
    </source>
</evidence>
<keyword evidence="1 5" id="KW-0808">Transferase</keyword>
<comment type="catalytic activity">
    <reaction evidence="5">
        <text>acetate + ATP = acetyl phosphate + ADP</text>
        <dbReference type="Rhea" id="RHEA:11352"/>
        <dbReference type="ChEBI" id="CHEBI:22191"/>
        <dbReference type="ChEBI" id="CHEBI:30089"/>
        <dbReference type="ChEBI" id="CHEBI:30616"/>
        <dbReference type="ChEBI" id="CHEBI:456216"/>
        <dbReference type="EC" id="2.7.2.1"/>
    </reaction>
</comment>
<comment type="subcellular location">
    <subcellularLocation>
        <location evidence="5">Cytoplasm</location>
    </subcellularLocation>
</comment>
<feature type="binding site" evidence="5">
    <location>
        <position position="70"/>
    </location>
    <ligand>
        <name>substrate</name>
    </ligand>
</feature>
<evidence type="ECO:0000256" key="1">
    <source>
        <dbReference type="ARBA" id="ARBA00022679"/>
    </source>
</evidence>
<feature type="binding site" evidence="5">
    <location>
        <position position="362"/>
    </location>
    <ligand>
        <name>Mg(2+)</name>
        <dbReference type="ChEBI" id="CHEBI:18420"/>
    </ligand>
</feature>
<dbReference type="SUPFAM" id="SSF53067">
    <property type="entry name" value="Actin-like ATPase domain"/>
    <property type="match status" value="2"/>
</dbReference>
<dbReference type="PIRSF" id="PIRSF000722">
    <property type="entry name" value="Acetate_prop_kin"/>
    <property type="match status" value="1"/>
</dbReference>
<dbReference type="AlphaFoldDB" id="A0A1F6UIP2"/>
<dbReference type="UniPathway" id="UPA00340">
    <property type="reaction ID" value="UER00458"/>
</dbReference>
<keyword evidence="5" id="KW-0460">Magnesium</keyword>
<dbReference type="PANTHER" id="PTHR21060:SF15">
    <property type="entry name" value="ACETATE KINASE-RELATED"/>
    <property type="match status" value="1"/>
</dbReference>
<comment type="similarity">
    <text evidence="5 6">Belongs to the acetokinase family.</text>
</comment>
<keyword evidence="5" id="KW-0479">Metal-binding</keyword>
<dbReference type="EMBL" id="MFSV01000146">
    <property type="protein sequence ID" value="OGI57188.1"/>
    <property type="molecule type" value="Genomic_DNA"/>
</dbReference>
<dbReference type="InterPro" id="IPR043129">
    <property type="entry name" value="ATPase_NBD"/>
</dbReference>
<gene>
    <name evidence="5" type="primary">ackA</name>
    <name evidence="7" type="ORF">A2V58_00295</name>
</gene>
<dbReference type="GO" id="GO:0005524">
    <property type="term" value="F:ATP binding"/>
    <property type="evidence" value="ECO:0007669"/>
    <property type="project" value="UniProtKB-KW"/>
</dbReference>
<protein>
    <recommendedName>
        <fullName evidence="5">Acetate kinase</fullName>
        <ecNumber evidence="5">2.7.2.1</ecNumber>
    </recommendedName>
    <alternativeName>
        <fullName evidence="5">Acetokinase</fullName>
    </alternativeName>
</protein>
<feature type="binding site" evidence="5">
    <location>
        <begin position="308"/>
        <end position="312"/>
    </location>
    <ligand>
        <name>ATP</name>
        <dbReference type="ChEBI" id="CHEBI:30616"/>
    </ligand>
</feature>
<dbReference type="PANTHER" id="PTHR21060">
    <property type="entry name" value="ACETATE KINASE"/>
    <property type="match status" value="1"/>
</dbReference>
<dbReference type="Proteomes" id="UP000177950">
    <property type="component" value="Unassembled WGS sequence"/>
</dbReference>
<evidence type="ECO:0000313" key="7">
    <source>
        <dbReference type="EMBL" id="OGI57188.1"/>
    </source>
</evidence>
<comment type="pathway">
    <text evidence="5">Metabolic intermediate biosynthesis; acetyl-CoA biosynthesis; acetyl-CoA from acetate: step 1/2.</text>
</comment>
<accession>A0A1F6UIP2</accession>
<organism evidence="7 8">
    <name type="scientific">Candidatus Muproteobacteria bacterium RBG_19FT_COMBO_61_10</name>
    <dbReference type="NCBI Taxonomy" id="1817761"/>
    <lineage>
        <taxon>Bacteria</taxon>
        <taxon>Pseudomonadati</taxon>
        <taxon>Pseudomonadota</taxon>
        <taxon>Candidatus Muproteobacteria</taxon>
    </lineage>
</organism>
<dbReference type="EC" id="2.7.2.1" evidence="5"/>
<evidence type="ECO:0000313" key="8">
    <source>
        <dbReference type="Proteomes" id="UP000177950"/>
    </source>
</evidence>
<comment type="subunit">
    <text evidence="5">Homodimer.</text>
</comment>
<reference evidence="7 8" key="1">
    <citation type="journal article" date="2016" name="Nat. Commun.">
        <title>Thousands of microbial genomes shed light on interconnected biogeochemical processes in an aquifer system.</title>
        <authorList>
            <person name="Anantharaman K."/>
            <person name="Brown C.T."/>
            <person name="Hug L.A."/>
            <person name="Sharon I."/>
            <person name="Castelle C.J."/>
            <person name="Probst A.J."/>
            <person name="Thomas B.C."/>
            <person name="Singh A."/>
            <person name="Wilkins M.J."/>
            <person name="Karaoz U."/>
            <person name="Brodie E.L."/>
            <person name="Williams K.H."/>
            <person name="Hubbard S.S."/>
            <person name="Banfield J.F."/>
        </authorList>
    </citation>
    <scope>NUCLEOTIDE SEQUENCE [LARGE SCALE GENOMIC DNA]</scope>
</reference>
<name>A0A1F6UIP2_9PROT</name>
<comment type="function">
    <text evidence="5">Catalyzes the formation of acetyl phosphate from acetate and ATP. Can also catalyze the reverse reaction.</text>
</comment>
<proteinExistence type="inferred from homology"/>
<dbReference type="GO" id="GO:0000287">
    <property type="term" value="F:magnesium ion binding"/>
    <property type="evidence" value="ECO:0007669"/>
    <property type="project" value="UniProtKB-UniRule"/>
</dbReference>
<comment type="cofactor">
    <cofactor evidence="5">
        <name>Mg(2+)</name>
        <dbReference type="ChEBI" id="CHEBI:18420"/>
    </cofactor>
    <cofactor evidence="5">
        <name>Mn(2+)</name>
        <dbReference type="ChEBI" id="CHEBI:29035"/>
    </cofactor>
    <text evidence="5">Mg(2+). Can also accept Mn(2+).</text>
</comment>
<evidence type="ECO:0000256" key="6">
    <source>
        <dbReference type="RuleBase" id="RU003835"/>
    </source>
</evidence>
<keyword evidence="5" id="KW-0963">Cytoplasm</keyword>
<dbReference type="GO" id="GO:0006085">
    <property type="term" value="P:acetyl-CoA biosynthetic process"/>
    <property type="evidence" value="ECO:0007669"/>
    <property type="project" value="UniProtKB-UniRule"/>
</dbReference>
<comment type="caution">
    <text evidence="7">The sequence shown here is derived from an EMBL/GenBank/DDBJ whole genome shotgun (WGS) entry which is preliminary data.</text>
</comment>
<keyword evidence="4 5" id="KW-0067">ATP-binding</keyword>
<sequence>MRHAPPSTPILTVNTGSSSVRLALFRAGSEGAPRCIARARYASIGEDPGPLLQGFLQQRDSSAPAAVAHRVVHGGEHFAASCRLDATAEAEIEHLSGLAPLHNPHALRWLRAARALLGPDVPQVGVFDTAFYAHLPAVARAYAIPGALAGRLGLRRYGFHGLAHRAMWQCWRQRQADIGVGGRVISLQLGAGSSITAIEDGIARDTSMGFSPSEGLVMATRCGDIDPGLVLFLQRHEGWSAAHTERLLNEQSGLLGVSGVSADMRALVDSNDPHARLAVDLYCYRARKYIGAYMAVLGLPHAILFGGGVGENLPEIRRRILDGLSWCGLLLDDAANTASGEGERRISARDSRVQAWVIPVDEEGVLVQEAVGVLAGT</sequence>
<keyword evidence="2 5" id="KW-0547">Nucleotide-binding</keyword>
<keyword evidence="3 5" id="KW-0418">Kinase</keyword>
<dbReference type="PRINTS" id="PR00471">
    <property type="entry name" value="ACETATEKNASE"/>
</dbReference>
<evidence type="ECO:0000256" key="3">
    <source>
        <dbReference type="ARBA" id="ARBA00022777"/>
    </source>
</evidence>
<dbReference type="InterPro" id="IPR004372">
    <property type="entry name" value="Ac/propionate_kinase"/>
</dbReference>
<dbReference type="HAMAP" id="MF_00020">
    <property type="entry name" value="Acetate_kinase"/>
    <property type="match status" value="1"/>
</dbReference>
<dbReference type="GO" id="GO:0006083">
    <property type="term" value="P:acetate metabolic process"/>
    <property type="evidence" value="ECO:0007669"/>
    <property type="project" value="TreeGrafter"/>
</dbReference>
<comment type="caution">
    <text evidence="5">Lacks conserved residue(s) required for the propagation of feature annotation.</text>
</comment>
<feature type="site" description="Transition state stabilizer" evidence="5">
    <location>
        <position position="221"/>
    </location>
</feature>
<feature type="active site" description="Proton donor/acceptor" evidence="5">
    <location>
        <position position="128"/>
    </location>
</feature>
<evidence type="ECO:0000256" key="4">
    <source>
        <dbReference type="ARBA" id="ARBA00022840"/>
    </source>
</evidence>